<evidence type="ECO:0000313" key="7">
    <source>
        <dbReference type="EMBL" id="OAA63613.1"/>
    </source>
</evidence>
<comment type="similarity">
    <text evidence="1">Belongs to the peptidase A1 family.</text>
</comment>
<feature type="domain" description="Peptidase A1" evidence="6">
    <location>
        <begin position="70"/>
        <end position="392"/>
    </location>
</feature>
<proteinExistence type="inferred from homology"/>
<dbReference type="EMBL" id="AZHD01000005">
    <property type="protein sequence ID" value="OAA63613.1"/>
    <property type="molecule type" value="Genomic_DNA"/>
</dbReference>
<dbReference type="PROSITE" id="PS51767">
    <property type="entry name" value="PEPTIDASE_A1"/>
    <property type="match status" value="1"/>
</dbReference>
<name>A0A167WCJ1_9HYPO</name>
<evidence type="ECO:0000313" key="8">
    <source>
        <dbReference type="Proteomes" id="UP000076874"/>
    </source>
</evidence>
<dbReference type="SUPFAM" id="SSF50630">
    <property type="entry name" value="Acid proteases"/>
    <property type="match status" value="1"/>
</dbReference>
<evidence type="ECO:0000259" key="6">
    <source>
        <dbReference type="PROSITE" id="PS51767"/>
    </source>
</evidence>
<feature type="chain" id="PRO_5007893930" evidence="5">
    <location>
        <begin position="28"/>
        <end position="519"/>
    </location>
</feature>
<gene>
    <name evidence="7" type="ORF">SPI_03776</name>
</gene>
<keyword evidence="3" id="KW-1015">Disulfide bond</keyword>
<dbReference type="InterPro" id="IPR033121">
    <property type="entry name" value="PEPTIDASE_A1"/>
</dbReference>
<dbReference type="PANTHER" id="PTHR47966:SF65">
    <property type="entry name" value="ASPARTIC-TYPE ENDOPEPTIDASE"/>
    <property type="match status" value="1"/>
</dbReference>
<protein>
    <submittedName>
        <fullName evidence="7">Candidapepsin-4</fullName>
    </submittedName>
</protein>
<sequence>MAPFRLLRLSVLFGAAVAGAATTAAAAAPPLVEDMHDGCIHMQIIHSTNTAHFSKRAVELSLANRTDVAYYAKLNFGTPPQPQYVQLDTGSFELWINPSCAGLSTGDAAFCNAVGAFDPAASSTFASLGTGKQLRYGIGTANITYVLDDIALPGTTSVLQQVQFGVATTTSDEFSGILGIGYGEGLTTRYPNFVDALALQNVTRVKAFTLALGSKDEQEGVIVFGGVDTSKFAGRLARLPITPAASSPDGVPRYWVNLTSVALTAPGSSSSSTSSKTYPNSALQVFLDSGSTLTLLPTALADAIAADFGAAAGGNANGFYTVDCSLAGRPGSLDFAFAGATVRVPYHELIRRSGNTCMLGIQGSADFVLLGDTFLRSAYVVIDQTDNAVWLAQYVNCGSTPAALASAASLTTLTGACTAADSLDMSSSTSSTASSSSSSSGSSSSSSSSPGGGSPASPPPAPSTGAGGQPSSAATPGGGNGASAANGGSTSSAAVRRPTLGKTLVLAVLAGPLMLGLFV</sequence>
<dbReference type="PANTHER" id="PTHR47966">
    <property type="entry name" value="BETA-SITE APP-CLEAVING ENZYME, ISOFORM A-RELATED"/>
    <property type="match status" value="1"/>
</dbReference>
<feature type="signal peptide" evidence="5">
    <location>
        <begin position="1"/>
        <end position="27"/>
    </location>
</feature>
<evidence type="ECO:0000256" key="1">
    <source>
        <dbReference type="ARBA" id="ARBA00007447"/>
    </source>
</evidence>
<dbReference type="GO" id="GO:0004190">
    <property type="term" value="F:aspartic-type endopeptidase activity"/>
    <property type="evidence" value="ECO:0007669"/>
    <property type="project" value="InterPro"/>
</dbReference>
<reference evidence="7 8" key="1">
    <citation type="journal article" date="2016" name="Genome Biol. Evol.">
        <title>Divergent and convergent evolution of fungal pathogenicity.</title>
        <authorList>
            <person name="Shang Y."/>
            <person name="Xiao G."/>
            <person name="Zheng P."/>
            <person name="Cen K."/>
            <person name="Zhan S."/>
            <person name="Wang C."/>
        </authorList>
    </citation>
    <scope>NUCLEOTIDE SEQUENCE [LARGE SCALE GENOMIC DNA]</scope>
    <source>
        <strain evidence="7 8">RCEF 264</strain>
    </source>
</reference>
<dbReference type="GO" id="GO:0006508">
    <property type="term" value="P:proteolysis"/>
    <property type="evidence" value="ECO:0007669"/>
    <property type="project" value="InterPro"/>
</dbReference>
<feature type="active site" evidence="2">
    <location>
        <position position="88"/>
    </location>
</feature>
<dbReference type="Proteomes" id="UP000076874">
    <property type="component" value="Unassembled WGS sequence"/>
</dbReference>
<evidence type="ECO:0000256" key="2">
    <source>
        <dbReference type="PIRSR" id="PIRSR601461-1"/>
    </source>
</evidence>
<evidence type="ECO:0000256" key="4">
    <source>
        <dbReference type="SAM" id="MobiDB-lite"/>
    </source>
</evidence>
<evidence type="ECO:0000256" key="5">
    <source>
        <dbReference type="SAM" id="SignalP"/>
    </source>
</evidence>
<dbReference type="OrthoDB" id="771136at2759"/>
<keyword evidence="5" id="KW-0732">Signal</keyword>
<dbReference type="PRINTS" id="PR00792">
    <property type="entry name" value="PEPSIN"/>
</dbReference>
<dbReference type="InterPro" id="IPR001461">
    <property type="entry name" value="Aspartic_peptidase_A1"/>
</dbReference>
<comment type="caution">
    <text evidence="7">The sequence shown here is derived from an EMBL/GenBank/DDBJ whole genome shotgun (WGS) entry which is preliminary data.</text>
</comment>
<feature type="region of interest" description="Disordered" evidence="4">
    <location>
        <begin position="428"/>
        <end position="494"/>
    </location>
</feature>
<dbReference type="InterPro" id="IPR021109">
    <property type="entry name" value="Peptidase_aspartic_dom_sf"/>
</dbReference>
<feature type="active site" evidence="2">
    <location>
        <position position="288"/>
    </location>
</feature>
<feature type="disulfide bond" evidence="3">
    <location>
        <begin position="324"/>
        <end position="357"/>
    </location>
</feature>
<feature type="compositionally biased region" description="Low complexity" evidence="4">
    <location>
        <begin position="428"/>
        <end position="449"/>
    </location>
</feature>
<dbReference type="Pfam" id="PF00026">
    <property type="entry name" value="Asp"/>
    <property type="match status" value="1"/>
</dbReference>
<dbReference type="STRING" id="1081102.A0A167WCJ1"/>
<dbReference type="AlphaFoldDB" id="A0A167WCJ1"/>
<feature type="compositionally biased region" description="Low complexity" evidence="4">
    <location>
        <begin position="482"/>
        <end position="494"/>
    </location>
</feature>
<dbReference type="Gene3D" id="2.40.70.10">
    <property type="entry name" value="Acid Proteases"/>
    <property type="match status" value="2"/>
</dbReference>
<accession>A0A167WCJ1</accession>
<evidence type="ECO:0000256" key="3">
    <source>
        <dbReference type="PIRSR" id="PIRSR601461-2"/>
    </source>
</evidence>
<organism evidence="7 8">
    <name type="scientific">Niveomyces insectorum RCEF 264</name>
    <dbReference type="NCBI Taxonomy" id="1081102"/>
    <lineage>
        <taxon>Eukaryota</taxon>
        <taxon>Fungi</taxon>
        <taxon>Dikarya</taxon>
        <taxon>Ascomycota</taxon>
        <taxon>Pezizomycotina</taxon>
        <taxon>Sordariomycetes</taxon>
        <taxon>Hypocreomycetidae</taxon>
        <taxon>Hypocreales</taxon>
        <taxon>Cordycipitaceae</taxon>
        <taxon>Niveomyces</taxon>
    </lineage>
</organism>
<keyword evidence="8" id="KW-1185">Reference proteome</keyword>